<name>A0A852VNH5_9BACT</name>
<reference evidence="1 2" key="1">
    <citation type="submission" date="2020-07" db="EMBL/GenBank/DDBJ databases">
        <title>Genomic Encyclopedia of Type Strains, Phase IV (KMG-V): Genome sequencing to study the core and pangenomes of soil and plant-associated prokaryotes.</title>
        <authorList>
            <person name="Whitman W."/>
        </authorList>
    </citation>
    <scope>NUCLEOTIDE SEQUENCE [LARGE SCALE GENOMIC DNA]</scope>
    <source>
        <strain evidence="1 2">M8UP22</strain>
    </source>
</reference>
<comment type="caution">
    <text evidence="1">The sequence shown here is derived from an EMBL/GenBank/DDBJ whole genome shotgun (WGS) entry which is preliminary data.</text>
</comment>
<proteinExistence type="predicted"/>
<evidence type="ECO:0000313" key="1">
    <source>
        <dbReference type="EMBL" id="NYF91615.1"/>
    </source>
</evidence>
<evidence type="ECO:0000313" key="2">
    <source>
        <dbReference type="Proteomes" id="UP000564385"/>
    </source>
</evidence>
<accession>A0A852VNH5</accession>
<dbReference type="AlphaFoldDB" id="A0A852VNH5"/>
<dbReference type="Proteomes" id="UP000564385">
    <property type="component" value="Unassembled WGS sequence"/>
</dbReference>
<organism evidence="1 2">
    <name type="scientific">Tunturiibacter lichenicola</name>
    <dbReference type="NCBI Taxonomy" id="2051959"/>
    <lineage>
        <taxon>Bacteria</taxon>
        <taxon>Pseudomonadati</taxon>
        <taxon>Acidobacteriota</taxon>
        <taxon>Terriglobia</taxon>
        <taxon>Terriglobales</taxon>
        <taxon>Acidobacteriaceae</taxon>
        <taxon>Tunturiibacter</taxon>
    </lineage>
</organism>
<gene>
    <name evidence="1" type="ORF">HDF08_003734</name>
</gene>
<sequence length="41" mass="4821">MIRPNDGVLFMRFGWQYVSLATSENFFWTENVQQVPNLIDG</sequence>
<dbReference type="EMBL" id="JACCCU010000003">
    <property type="protein sequence ID" value="NYF91615.1"/>
    <property type="molecule type" value="Genomic_DNA"/>
</dbReference>
<protein>
    <submittedName>
        <fullName evidence="1">Uncharacterized protein</fullName>
    </submittedName>
</protein>